<dbReference type="InterPro" id="IPR036523">
    <property type="entry name" value="SurE-like_sf"/>
</dbReference>
<feature type="binding site" evidence="7">
    <location>
        <position position="9"/>
    </location>
    <ligand>
        <name>a divalent metal cation</name>
        <dbReference type="ChEBI" id="CHEBI:60240"/>
    </ligand>
</feature>
<comment type="function">
    <text evidence="7">Nucleotidase that shows phosphatase activity on nucleoside 5'-monophosphates.</text>
</comment>
<dbReference type="Gene3D" id="3.40.1210.10">
    <property type="entry name" value="Survival protein SurE-like phosphatase/nucleotidase"/>
    <property type="match status" value="1"/>
</dbReference>
<dbReference type="GO" id="GO:0046872">
    <property type="term" value="F:metal ion binding"/>
    <property type="evidence" value="ECO:0007669"/>
    <property type="project" value="UniProtKB-UniRule"/>
</dbReference>
<organism evidence="9 10">
    <name type="scientific">Poriferisphaera corsica</name>
    <dbReference type="NCBI Taxonomy" id="2528020"/>
    <lineage>
        <taxon>Bacteria</taxon>
        <taxon>Pseudomonadati</taxon>
        <taxon>Planctomycetota</taxon>
        <taxon>Phycisphaerae</taxon>
        <taxon>Phycisphaerales</taxon>
        <taxon>Phycisphaeraceae</taxon>
        <taxon>Poriferisphaera</taxon>
    </lineage>
</organism>
<dbReference type="Proteomes" id="UP000317369">
    <property type="component" value="Chromosome"/>
</dbReference>
<comment type="subcellular location">
    <subcellularLocation>
        <location evidence="7">Cytoplasm</location>
    </subcellularLocation>
</comment>
<keyword evidence="6 7" id="KW-0378">Hydrolase</keyword>
<dbReference type="EMBL" id="CP036425">
    <property type="protein sequence ID" value="QDU33668.1"/>
    <property type="molecule type" value="Genomic_DNA"/>
</dbReference>
<evidence type="ECO:0000256" key="6">
    <source>
        <dbReference type="ARBA" id="ARBA00022801"/>
    </source>
</evidence>
<protein>
    <recommendedName>
        <fullName evidence="7">5'-nucleotidase SurE</fullName>
        <ecNumber evidence="7">3.1.3.5</ecNumber>
    </recommendedName>
    <alternativeName>
        <fullName evidence="7">Nucleoside 5'-monophosphate phosphohydrolase</fullName>
    </alternativeName>
</protein>
<dbReference type="Pfam" id="PF01975">
    <property type="entry name" value="SurE"/>
    <property type="match status" value="1"/>
</dbReference>
<evidence type="ECO:0000313" key="10">
    <source>
        <dbReference type="Proteomes" id="UP000317369"/>
    </source>
</evidence>
<comment type="catalytic activity">
    <reaction evidence="1 7">
        <text>a ribonucleoside 5'-phosphate + H2O = a ribonucleoside + phosphate</text>
        <dbReference type="Rhea" id="RHEA:12484"/>
        <dbReference type="ChEBI" id="CHEBI:15377"/>
        <dbReference type="ChEBI" id="CHEBI:18254"/>
        <dbReference type="ChEBI" id="CHEBI:43474"/>
        <dbReference type="ChEBI" id="CHEBI:58043"/>
        <dbReference type="EC" id="3.1.3.5"/>
    </reaction>
</comment>
<evidence type="ECO:0000259" key="8">
    <source>
        <dbReference type="Pfam" id="PF01975"/>
    </source>
</evidence>
<dbReference type="PANTHER" id="PTHR30457">
    <property type="entry name" value="5'-NUCLEOTIDASE SURE"/>
    <property type="match status" value="1"/>
</dbReference>
<dbReference type="InterPro" id="IPR002828">
    <property type="entry name" value="SurE-like_Pase/nucleotidase"/>
</dbReference>
<feature type="domain" description="Survival protein SurE-like phosphatase/nucleotidase" evidence="8">
    <location>
        <begin position="3"/>
        <end position="171"/>
    </location>
</feature>
<gene>
    <name evidence="7 9" type="primary">surE</name>
    <name evidence="9" type="ORF">KS4_17240</name>
</gene>
<comment type="cofactor">
    <cofactor evidence="7">
        <name>a divalent metal cation</name>
        <dbReference type="ChEBI" id="CHEBI:60240"/>
    </cofactor>
    <text evidence="7">Binds 1 divalent metal cation per subunit.</text>
</comment>
<dbReference type="HAMAP" id="MF_00060">
    <property type="entry name" value="SurE"/>
    <property type="match status" value="1"/>
</dbReference>
<evidence type="ECO:0000256" key="7">
    <source>
        <dbReference type="HAMAP-Rule" id="MF_00060"/>
    </source>
</evidence>
<dbReference type="GO" id="GO:0008254">
    <property type="term" value="F:3'-nucleotidase activity"/>
    <property type="evidence" value="ECO:0007669"/>
    <property type="project" value="TreeGrafter"/>
</dbReference>
<dbReference type="SUPFAM" id="SSF64167">
    <property type="entry name" value="SurE-like"/>
    <property type="match status" value="1"/>
</dbReference>
<evidence type="ECO:0000256" key="2">
    <source>
        <dbReference type="ARBA" id="ARBA00011062"/>
    </source>
</evidence>
<sequence>MRILLTNDDGIEAPGLIALYNAIKDLGDILVVAPATVQSATSHAVTFHKPVPVEHKTYPDFTGYAVHGRPADCVKLAVEAISDKPIDLVISGMNAGANIGINVIYSGTVAAAREAAFEGIPAIAVSLHIGDFDNIRWEQAAIHAREAIKLVIDGPRDAHSVININIPILDSGDPPVGIKAVPISHAPMITRYKSDSDPDGHETYAVHNAMEFSRIDPDTDVDAIFQRYTTITPLHFELTHLKQLNHWQAHIAAHKSGIPSRIG</sequence>
<dbReference type="OrthoDB" id="9780815at2"/>
<dbReference type="InterPro" id="IPR030048">
    <property type="entry name" value="SurE"/>
</dbReference>
<accession>A0A517YTW9</accession>
<dbReference type="KEGG" id="pcor:KS4_17240"/>
<evidence type="ECO:0000256" key="1">
    <source>
        <dbReference type="ARBA" id="ARBA00000815"/>
    </source>
</evidence>
<dbReference type="EC" id="3.1.3.5" evidence="7"/>
<dbReference type="AlphaFoldDB" id="A0A517YTW9"/>
<feature type="binding site" evidence="7">
    <location>
        <position position="8"/>
    </location>
    <ligand>
        <name>a divalent metal cation</name>
        <dbReference type="ChEBI" id="CHEBI:60240"/>
    </ligand>
</feature>
<dbReference type="GO" id="GO:0008253">
    <property type="term" value="F:5'-nucleotidase activity"/>
    <property type="evidence" value="ECO:0007669"/>
    <property type="project" value="UniProtKB-UniRule"/>
</dbReference>
<keyword evidence="4 7" id="KW-0479">Metal-binding</keyword>
<comment type="similarity">
    <text evidence="2 7">Belongs to the SurE nucleotidase family.</text>
</comment>
<evidence type="ECO:0000313" key="9">
    <source>
        <dbReference type="EMBL" id="QDU33668.1"/>
    </source>
</evidence>
<reference evidence="9 10" key="1">
    <citation type="submission" date="2019-02" db="EMBL/GenBank/DDBJ databases">
        <title>Deep-cultivation of Planctomycetes and their phenomic and genomic characterization uncovers novel biology.</title>
        <authorList>
            <person name="Wiegand S."/>
            <person name="Jogler M."/>
            <person name="Boedeker C."/>
            <person name="Pinto D."/>
            <person name="Vollmers J."/>
            <person name="Rivas-Marin E."/>
            <person name="Kohn T."/>
            <person name="Peeters S.H."/>
            <person name="Heuer A."/>
            <person name="Rast P."/>
            <person name="Oberbeckmann S."/>
            <person name="Bunk B."/>
            <person name="Jeske O."/>
            <person name="Meyerdierks A."/>
            <person name="Storesund J.E."/>
            <person name="Kallscheuer N."/>
            <person name="Luecker S."/>
            <person name="Lage O.M."/>
            <person name="Pohl T."/>
            <person name="Merkel B.J."/>
            <person name="Hornburger P."/>
            <person name="Mueller R.-W."/>
            <person name="Bruemmer F."/>
            <person name="Labrenz M."/>
            <person name="Spormann A.M."/>
            <person name="Op den Camp H."/>
            <person name="Overmann J."/>
            <person name="Amann R."/>
            <person name="Jetten M.S.M."/>
            <person name="Mascher T."/>
            <person name="Medema M.H."/>
            <person name="Devos D.P."/>
            <person name="Kaster A.-K."/>
            <person name="Ovreas L."/>
            <person name="Rohde M."/>
            <person name="Galperin M.Y."/>
            <person name="Jogler C."/>
        </authorList>
    </citation>
    <scope>NUCLEOTIDE SEQUENCE [LARGE SCALE GENOMIC DNA]</scope>
    <source>
        <strain evidence="9 10">KS4</strain>
    </source>
</reference>
<dbReference type="GO" id="GO:0000166">
    <property type="term" value="F:nucleotide binding"/>
    <property type="evidence" value="ECO:0007669"/>
    <property type="project" value="UniProtKB-KW"/>
</dbReference>
<proteinExistence type="inferred from homology"/>
<feature type="binding site" evidence="7">
    <location>
        <position position="39"/>
    </location>
    <ligand>
        <name>a divalent metal cation</name>
        <dbReference type="ChEBI" id="CHEBI:60240"/>
    </ligand>
</feature>
<dbReference type="NCBIfam" id="TIGR00087">
    <property type="entry name" value="surE"/>
    <property type="match status" value="1"/>
</dbReference>
<name>A0A517YTW9_9BACT</name>
<keyword evidence="10" id="KW-1185">Reference proteome</keyword>
<dbReference type="GO" id="GO:0004309">
    <property type="term" value="F:exopolyphosphatase activity"/>
    <property type="evidence" value="ECO:0007669"/>
    <property type="project" value="TreeGrafter"/>
</dbReference>
<dbReference type="PANTHER" id="PTHR30457:SF12">
    <property type="entry name" value="5'_3'-NUCLEOTIDASE SURE"/>
    <property type="match status" value="1"/>
</dbReference>
<evidence type="ECO:0000256" key="4">
    <source>
        <dbReference type="ARBA" id="ARBA00022723"/>
    </source>
</evidence>
<keyword evidence="3 7" id="KW-0963">Cytoplasm</keyword>
<feature type="binding site" evidence="7">
    <location>
        <position position="94"/>
    </location>
    <ligand>
        <name>a divalent metal cation</name>
        <dbReference type="ChEBI" id="CHEBI:60240"/>
    </ligand>
</feature>
<evidence type="ECO:0000256" key="3">
    <source>
        <dbReference type="ARBA" id="ARBA00022490"/>
    </source>
</evidence>
<dbReference type="RefSeq" id="WP_145076888.1">
    <property type="nucleotide sequence ID" value="NZ_CP036425.1"/>
</dbReference>
<evidence type="ECO:0000256" key="5">
    <source>
        <dbReference type="ARBA" id="ARBA00022741"/>
    </source>
</evidence>
<dbReference type="GO" id="GO:0005737">
    <property type="term" value="C:cytoplasm"/>
    <property type="evidence" value="ECO:0007669"/>
    <property type="project" value="UniProtKB-SubCell"/>
</dbReference>
<keyword evidence="5 7" id="KW-0547">Nucleotide-binding</keyword>